<feature type="transmembrane region" description="Helical" evidence="8">
    <location>
        <begin position="170"/>
        <end position="195"/>
    </location>
</feature>
<evidence type="ECO:0000256" key="7">
    <source>
        <dbReference type="PROSITE-ProRule" id="PRU00339"/>
    </source>
</evidence>
<feature type="transmembrane region" description="Helical" evidence="8">
    <location>
        <begin position="252"/>
        <end position="269"/>
    </location>
</feature>
<dbReference type="Proteomes" id="UP000520814">
    <property type="component" value="Unassembled WGS sequence"/>
</dbReference>
<dbReference type="RefSeq" id="WP_184198019.1">
    <property type="nucleotide sequence ID" value="NZ_JACHGW010000003.1"/>
</dbReference>
<dbReference type="PANTHER" id="PTHR37422">
    <property type="entry name" value="TEICHURONIC ACID BIOSYNTHESIS PROTEIN TUAE"/>
    <property type="match status" value="1"/>
</dbReference>
<dbReference type="SUPFAM" id="SSF48452">
    <property type="entry name" value="TPR-like"/>
    <property type="match status" value="1"/>
</dbReference>
<dbReference type="InterPro" id="IPR011990">
    <property type="entry name" value="TPR-like_helical_dom_sf"/>
</dbReference>
<feature type="transmembrane region" description="Helical" evidence="8">
    <location>
        <begin position="443"/>
        <end position="461"/>
    </location>
</feature>
<dbReference type="Pfam" id="PF04932">
    <property type="entry name" value="Wzy_C"/>
    <property type="match status" value="1"/>
</dbReference>
<dbReference type="InterPro" id="IPR019734">
    <property type="entry name" value="TPR_rpt"/>
</dbReference>
<feature type="transmembrane region" description="Helical" evidence="8">
    <location>
        <begin position="226"/>
        <end position="245"/>
    </location>
</feature>
<dbReference type="GO" id="GO:0016020">
    <property type="term" value="C:membrane"/>
    <property type="evidence" value="ECO:0007669"/>
    <property type="project" value="UniProtKB-SubCell"/>
</dbReference>
<keyword evidence="4 7" id="KW-0802">TPR repeat</keyword>
<dbReference type="PROSITE" id="PS50005">
    <property type="entry name" value="TPR"/>
    <property type="match status" value="1"/>
</dbReference>
<evidence type="ECO:0000256" key="1">
    <source>
        <dbReference type="ARBA" id="ARBA00004141"/>
    </source>
</evidence>
<keyword evidence="3" id="KW-0677">Repeat</keyword>
<dbReference type="Pfam" id="PF07719">
    <property type="entry name" value="TPR_2"/>
    <property type="match status" value="1"/>
</dbReference>
<keyword evidence="2 8" id="KW-0812">Transmembrane</keyword>
<dbReference type="InterPro" id="IPR007016">
    <property type="entry name" value="O-antigen_ligase-rel_domated"/>
</dbReference>
<evidence type="ECO:0000256" key="8">
    <source>
        <dbReference type="SAM" id="Phobius"/>
    </source>
</evidence>
<feature type="transmembrane region" description="Helical" evidence="8">
    <location>
        <begin position="350"/>
        <end position="368"/>
    </location>
</feature>
<dbReference type="GO" id="GO:0016874">
    <property type="term" value="F:ligase activity"/>
    <property type="evidence" value="ECO:0007669"/>
    <property type="project" value="UniProtKB-KW"/>
</dbReference>
<feature type="transmembrane region" description="Helical" evidence="8">
    <location>
        <begin position="138"/>
        <end position="158"/>
    </location>
</feature>
<feature type="repeat" description="TPR" evidence="7">
    <location>
        <begin position="487"/>
        <end position="520"/>
    </location>
</feature>
<protein>
    <submittedName>
        <fullName evidence="10">O-antigen ligase</fullName>
    </submittedName>
</protein>
<evidence type="ECO:0000313" key="10">
    <source>
        <dbReference type="EMBL" id="MBB6051311.1"/>
    </source>
</evidence>
<comment type="caution">
    <text evidence="10">The sequence shown here is derived from an EMBL/GenBank/DDBJ whole genome shotgun (WGS) entry which is preliminary data.</text>
</comment>
<dbReference type="PANTHER" id="PTHR37422:SF13">
    <property type="entry name" value="LIPOPOLYSACCHARIDE BIOSYNTHESIS PROTEIN PA4999-RELATED"/>
    <property type="match status" value="1"/>
</dbReference>
<evidence type="ECO:0000256" key="4">
    <source>
        <dbReference type="ARBA" id="ARBA00022803"/>
    </source>
</evidence>
<dbReference type="SMART" id="SM00028">
    <property type="entry name" value="TPR"/>
    <property type="match status" value="2"/>
</dbReference>
<keyword evidence="5 8" id="KW-1133">Transmembrane helix</keyword>
<comment type="subcellular location">
    <subcellularLocation>
        <location evidence="1">Membrane</location>
        <topology evidence="1">Multi-pass membrane protein</topology>
    </subcellularLocation>
</comment>
<dbReference type="Gene3D" id="1.25.40.10">
    <property type="entry name" value="Tetratricopeptide repeat domain"/>
    <property type="match status" value="1"/>
</dbReference>
<organism evidence="10 11">
    <name type="scientific">Armatimonas rosea</name>
    <dbReference type="NCBI Taxonomy" id="685828"/>
    <lineage>
        <taxon>Bacteria</taxon>
        <taxon>Bacillati</taxon>
        <taxon>Armatimonadota</taxon>
        <taxon>Armatimonadia</taxon>
        <taxon>Armatimonadales</taxon>
        <taxon>Armatimonadaceae</taxon>
        <taxon>Armatimonas</taxon>
    </lineage>
</organism>
<dbReference type="AlphaFoldDB" id="A0A7W9SR64"/>
<dbReference type="EMBL" id="JACHGW010000003">
    <property type="protein sequence ID" value="MBB6051311.1"/>
    <property type="molecule type" value="Genomic_DNA"/>
</dbReference>
<feature type="transmembrane region" description="Helical" evidence="8">
    <location>
        <begin position="76"/>
        <end position="95"/>
    </location>
</feature>
<accession>A0A7W9SR64</accession>
<feature type="domain" description="O-antigen ligase-related" evidence="9">
    <location>
        <begin position="210"/>
        <end position="355"/>
    </location>
</feature>
<evidence type="ECO:0000256" key="2">
    <source>
        <dbReference type="ARBA" id="ARBA00022692"/>
    </source>
</evidence>
<feature type="transmembrane region" description="Helical" evidence="8">
    <location>
        <begin position="375"/>
        <end position="393"/>
    </location>
</feature>
<gene>
    <name evidence="10" type="ORF">HNQ39_003121</name>
</gene>
<reference evidence="10 11" key="1">
    <citation type="submission" date="2020-08" db="EMBL/GenBank/DDBJ databases">
        <title>Genomic Encyclopedia of Type Strains, Phase IV (KMG-IV): sequencing the most valuable type-strain genomes for metagenomic binning, comparative biology and taxonomic classification.</title>
        <authorList>
            <person name="Goeker M."/>
        </authorList>
    </citation>
    <scope>NUCLEOTIDE SEQUENCE [LARGE SCALE GENOMIC DNA]</scope>
    <source>
        <strain evidence="10 11">DSM 23562</strain>
    </source>
</reference>
<feature type="transmembrane region" description="Helical" evidence="8">
    <location>
        <begin position="107"/>
        <end position="126"/>
    </location>
</feature>
<keyword evidence="10" id="KW-0436">Ligase</keyword>
<evidence type="ECO:0000259" key="9">
    <source>
        <dbReference type="Pfam" id="PF04932"/>
    </source>
</evidence>
<feature type="transmembrane region" description="Helical" evidence="8">
    <location>
        <begin position="37"/>
        <end position="55"/>
    </location>
</feature>
<name>A0A7W9SR64_ARMRO</name>
<feature type="transmembrane region" description="Helical" evidence="8">
    <location>
        <begin position="399"/>
        <end position="422"/>
    </location>
</feature>
<feature type="transmembrane region" description="Helical" evidence="8">
    <location>
        <begin position="202"/>
        <end position="220"/>
    </location>
</feature>
<evidence type="ECO:0000256" key="5">
    <source>
        <dbReference type="ARBA" id="ARBA00022989"/>
    </source>
</evidence>
<evidence type="ECO:0000256" key="3">
    <source>
        <dbReference type="ARBA" id="ARBA00022737"/>
    </source>
</evidence>
<evidence type="ECO:0000256" key="6">
    <source>
        <dbReference type="ARBA" id="ARBA00023136"/>
    </source>
</evidence>
<evidence type="ECO:0000313" key="11">
    <source>
        <dbReference type="Proteomes" id="UP000520814"/>
    </source>
</evidence>
<dbReference type="InterPro" id="IPR051533">
    <property type="entry name" value="WaaL-like"/>
</dbReference>
<dbReference type="InterPro" id="IPR013105">
    <property type="entry name" value="TPR_2"/>
</dbReference>
<keyword evidence="11" id="KW-1185">Reference proteome</keyword>
<proteinExistence type="predicted"/>
<keyword evidence="6 8" id="KW-0472">Membrane</keyword>
<sequence>MIQKVGLYALLLALALAPFLGGNPAGEQYGSDAGLGALRILVLIAALLAPSPSPTTTSPDRSTSPGSLRLATPSGFAKGGLGLWLAVGWAALSLLVHSKFFTSQTLLFAQIPAVLDLLCGALVFSLAAKSDEGQRQKLGIALVIGLGIHSLMAAQQYGDHKRVGEDWFRATGLFFSANFSAGFLALLLPLAFALCLRATHRLAALGFGVASVLGFGALIASGSRVGIVAALLGLVIALIIANPLAPAQRGNLPRLGVLLLACLVLGFGFKGALTSRATKTGGQTDTARKSPLDDPFRTWTWRGTGKMALANPVFGTGPGTFSAVYPRYAEVKLTGHAHQSYLQLAAESGIPALLGALATVLLTILAALRGARERLLTGALLGGVIAALLRGFFDSEWSILGNALPFWTVLGLIIAQAPLPATKAQTGEEGQRSKARGDGAQRAGIRVPAALGLLFALLNQASIYPPTPGPLAAAGKLAEAAELEPTPRWHFRMARIAEQQGDLAKAVAEFERARQADPNDLSTLRALAETKEKAGDNEGAKTTWQQLIAVSEGPAGKYRAISEITELAPAYAYAALGDWGKCADIIVAHSYTEPIYQLQAYNVVETDPAKALERGRTRHASLLALFETAMSHLPERSQEKTETLARLEKFFP</sequence>